<dbReference type="InterPro" id="IPR011990">
    <property type="entry name" value="TPR-like_helical_dom_sf"/>
</dbReference>
<dbReference type="Gene3D" id="1.25.40.10">
    <property type="entry name" value="Tetratricopeptide repeat domain"/>
    <property type="match status" value="7"/>
</dbReference>
<dbReference type="RefSeq" id="WP_191616782.1">
    <property type="nucleotide sequence ID" value="NZ_JACYFG010000010.1"/>
</dbReference>
<gene>
    <name evidence="5" type="ORF">IEN85_09070</name>
</gene>
<dbReference type="Proteomes" id="UP000622317">
    <property type="component" value="Unassembled WGS sequence"/>
</dbReference>
<feature type="repeat" description="TPR" evidence="3">
    <location>
        <begin position="398"/>
        <end position="431"/>
    </location>
</feature>
<dbReference type="PROSITE" id="PS51257">
    <property type="entry name" value="PROKAR_LIPOPROTEIN"/>
    <property type="match status" value="1"/>
</dbReference>
<dbReference type="Pfam" id="PF13181">
    <property type="entry name" value="TPR_8"/>
    <property type="match status" value="1"/>
</dbReference>
<feature type="repeat" description="TPR" evidence="3">
    <location>
        <begin position="96"/>
        <end position="129"/>
    </location>
</feature>
<dbReference type="SUPFAM" id="SSF48452">
    <property type="entry name" value="TPR-like"/>
    <property type="match status" value="3"/>
</dbReference>
<feature type="repeat" description="TPR" evidence="3">
    <location>
        <begin position="160"/>
        <end position="193"/>
    </location>
</feature>
<evidence type="ECO:0000256" key="1">
    <source>
        <dbReference type="ARBA" id="ARBA00022737"/>
    </source>
</evidence>
<keyword evidence="4" id="KW-0732">Signal</keyword>
<feature type="repeat" description="TPR" evidence="3">
    <location>
        <begin position="62"/>
        <end position="95"/>
    </location>
</feature>
<evidence type="ECO:0000256" key="3">
    <source>
        <dbReference type="PROSITE-ProRule" id="PRU00339"/>
    </source>
</evidence>
<reference evidence="5" key="1">
    <citation type="submission" date="2020-09" db="EMBL/GenBank/DDBJ databases">
        <title>Pelagicoccus enzymogenes sp. nov. with an EPS production, isolated from marine sediment.</title>
        <authorList>
            <person name="Feng X."/>
        </authorList>
    </citation>
    <scope>NUCLEOTIDE SEQUENCE</scope>
    <source>
        <strain evidence="5">NFK12</strain>
    </source>
</reference>
<evidence type="ECO:0000313" key="6">
    <source>
        <dbReference type="Proteomes" id="UP000622317"/>
    </source>
</evidence>
<dbReference type="InterPro" id="IPR050498">
    <property type="entry name" value="Ycf3"/>
</dbReference>
<dbReference type="PROSITE" id="PS50005">
    <property type="entry name" value="TPR"/>
    <property type="match status" value="7"/>
</dbReference>
<keyword evidence="2 3" id="KW-0802">TPR repeat</keyword>
<keyword evidence="1" id="KW-0677">Repeat</keyword>
<feature type="chain" id="PRO_5038127456" evidence="4">
    <location>
        <begin position="21"/>
        <end position="857"/>
    </location>
</feature>
<keyword evidence="6" id="KW-1185">Reference proteome</keyword>
<name>A0A927F861_9BACT</name>
<dbReference type="EMBL" id="JACYFG010000010">
    <property type="protein sequence ID" value="MBD5779644.1"/>
    <property type="molecule type" value="Genomic_DNA"/>
</dbReference>
<organism evidence="5 6">
    <name type="scientific">Pelagicoccus enzymogenes</name>
    <dbReference type="NCBI Taxonomy" id="2773457"/>
    <lineage>
        <taxon>Bacteria</taxon>
        <taxon>Pseudomonadati</taxon>
        <taxon>Verrucomicrobiota</taxon>
        <taxon>Opitutia</taxon>
        <taxon>Puniceicoccales</taxon>
        <taxon>Pelagicoccaceae</taxon>
        <taxon>Pelagicoccus</taxon>
    </lineage>
</organism>
<feature type="repeat" description="TPR" evidence="3">
    <location>
        <begin position="296"/>
        <end position="329"/>
    </location>
</feature>
<accession>A0A927F861</accession>
<evidence type="ECO:0000256" key="2">
    <source>
        <dbReference type="ARBA" id="ARBA00022803"/>
    </source>
</evidence>
<evidence type="ECO:0000313" key="5">
    <source>
        <dbReference type="EMBL" id="MBD5779644.1"/>
    </source>
</evidence>
<dbReference type="SMART" id="SM00028">
    <property type="entry name" value="TPR"/>
    <property type="match status" value="15"/>
</dbReference>
<dbReference type="PANTHER" id="PTHR44858:SF1">
    <property type="entry name" value="UDP-N-ACETYLGLUCOSAMINE--PEPTIDE N-ACETYLGLUCOSAMINYLTRANSFERASE SPINDLY-RELATED"/>
    <property type="match status" value="1"/>
</dbReference>
<dbReference type="Pfam" id="PF13432">
    <property type="entry name" value="TPR_16"/>
    <property type="match status" value="3"/>
</dbReference>
<feature type="repeat" description="TPR" evidence="3">
    <location>
        <begin position="743"/>
        <end position="776"/>
    </location>
</feature>
<protein>
    <submittedName>
        <fullName evidence="5">Tetratricopeptide repeat protein</fullName>
    </submittedName>
</protein>
<dbReference type="InterPro" id="IPR019734">
    <property type="entry name" value="TPR_rpt"/>
</dbReference>
<dbReference type="PANTHER" id="PTHR44858">
    <property type="entry name" value="TETRATRICOPEPTIDE REPEAT PROTEIN 6"/>
    <property type="match status" value="1"/>
</dbReference>
<feature type="signal peptide" evidence="4">
    <location>
        <begin position="1"/>
        <end position="20"/>
    </location>
</feature>
<dbReference type="AlphaFoldDB" id="A0A927F861"/>
<proteinExistence type="predicted"/>
<evidence type="ECO:0000256" key="4">
    <source>
        <dbReference type="SAM" id="SignalP"/>
    </source>
</evidence>
<comment type="caution">
    <text evidence="5">The sequence shown here is derived from an EMBL/GenBank/DDBJ whole genome shotgun (WGS) entry which is preliminary data.</text>
</comment>
<dbReference type="Pfam" id="PF14559">
    <property type="entry name" value="TPR_19"/>
    <property type="match status" value="3"/>
</dbReference>
<dbReference type="SUPFAM" id="SSF81901">
    <property type="entry name" value="HCP-like"/>
    <property type="match status" value="1"/>
</dbReference>
<sequence length="857" mass="92829">MNLKTLATLLLASLGFLFLAGCGGSADVASLIQKADEQIEAGKLAEAEILLKNALREEPKNPQALALVGEVYKQQGRLRDAYQVLTAVKQLNPGDASTLASLASIELAAGLREEALADARKALELDPSHPEAPILVAELASDPASAAQTTQWLESLPATPSLHAAIGSLYLKTGNLAAASERFEQAIEADPNSYMGYTGRFQILLAQQKQEEAAAAFAKAAEVAPPRSGIRIRYAQYLQQTEGDEASMAALDEILEAAPDYLPALSQAAELAAKMEQDEVSKKLVDRALKLDPIDPTALRVKGTLLVLDEKIDEAISQLEKTLELYPEDVKANYQIALAYLAKRDLGKAKSRLARVVQRVPGHLEANALLSTIQVQEEDYSGAIITLEKFLEASPNSMQGYLLLAEVYNRKGDSEAAVAIYKQLEAAQPENPQIDYLSGLSYLRGQNRSGARSAFESALSTNPLHLQSVEQLTALDMGERNFDAALERINQTIAASPDTSVLYTIRAQIQQSKGDIPAAKASFEKSIELDGNNRTARTLYARLLRSEGDNDGALKQSQAILESNPNDIGAMTTIASIYETSDRYEEAVKLYEKMLTVNANYLPALNNLAYLYSTKFDKAEQAFELAQKAREQSPTSPYTADTLGWIVYHRGDYPWALSLLQDSYNKLSDNAEVAYHLGSARYQLGHRDAAVRLLTQASSDASNFTGKDTAEELLGILKIDTDTYSASAVKTLESKIAADKKDAQALASLATLQLRNGNTAQAREGFNQALKLSPDNAFAKVGLAEILSEDPANAARIYTMASEAKQYRAEETRALALQGISLSQQGKPDAAKTLLRGIELEKLPASLKERVAGLLGN</sequence>
<feature type="repeat" description="TPR" evidence="3">
    <location>
        <begin position="568"/>
        <end position="601"/>
    </location>
</feature>